<evidence type="ECO:0000256" key="6">
    <source>
        <dbReference type="ARBA" id="ARBA00022884"/>
    </source>
</evidence>
<evidence type="ECO:0000256" key="5">
    <source>
        <dbReference type="ARBA" id="ARBA00022691"/>
    </source>
</evidence>
<dbReference type="GO" id="GO:0052908">
    <property type="term" value="F:16S rRNA (adenine(1518)-N(6)/adenine(1519)-N(6))-dimethyltransferase activity"/>
    <property type="evidence" value="ECO:0007669"/>
    <property type="project" value="UniProtKB-EC"/>
</dbReference>
<feature type="domain" description="Ribosomal RNA adenine methylase transferase N-terminal" evidence="9">
    <location>
        <begin position="31"/>
        <end position="203"/>
    </location>
</feature>
<evidence type="ECO:0000256" key="1">
    <source>
        <dbReference type="ARBA" id="ARBA00022490"/>
    </source>
</evidence>
<dbReference type="InterPro" id="IPR020598">
    <property type="entry name" value="rRNA_Ade_methylase_Trfase_N"/>
</dbReference>
<dbReference type="PROSITE" id="PS51689">
    <property type="entry name" value="SAM_RNA_A_N6_MT"/>
    <property type="match status" value="1"/>
</dbReference>
<proteinExistence type="inferred from homology"/>
<dbReference type="Gene3D" id="1.10.8.100">
    <property type="entry name" value="Ribosomal RNA adenine dimethylase-like, domain 2"/>
    <property type="match status" value="1"/>
</dbReference>
<comment type="catalytic activity">
    <reaction evidence="7">
        <text>adenosine(1518)/adenosine(1519) in 16S rRNA + 4 S-adenosyl-L-methionine = N(6)-dimethyladenosine(1518)/N(6)-dimethyladenosine(1519) in 16S rRNA + 4 S-adenosyl-L-homocysteine + 4 H(+)</text>
        <dbReference type="Rhea" id="RHEA:19609"/>
        <dbReference type="Rhea" id="RHEA-COMP:10232"/>
        <dbReference type="Rhea" id="RHEA-COMP:10233"/>
        <dbReference type="ChEBI" id="CHEBI:15378"/>
        <dbReference type="ChEBI" id="CHEBI:57856"/>
        <dbReference type="ChEBI" id="CHEBI:59789"/>
        <dbReference type="ChEBI" id="CHEBI:74411"/>
        <dbReference type="ChEBI" id="CHEBI:74493"/>
        <dbReference type="EC" id="2.1.1.182"/>
    </reaction>
</comment>
<keyword evidence="4 7" id="KW-0808">Transferase</keyword>
<feature type="binding site" evidence="7 8">
    <location>
        <position position="72"/>
    </location>
    <ligand>
        <name>S-adenosyl-L-methionine</name>
        <dbReference type="ChEBI" id="CHEBI:59789"/>
    </ligand>
</feature>
<evidence type="ECO:0000313" key="10">
    <source>
        <dbReference type="EMBL" id="KGM98576.1"/>
    </source>
</evidence>
<comment type="function">
    <text evidence="7">Specifically dimethylates two adjacent adenosines (A1518 and A1519) in the loop of a conserved hairpin near the 3'-end of 16S rRNA in the 30S particle. May play a critical role in biogenesis of 30S subunits.</text>
</comment>
<dbReference type="FunFam" id="1.10.8.100:FF:000001">
    <property type="entry name" value="Ribosomal RNA small subunit methyltransferase A"/>
    <property type="match status" value="1"/>
</dbReference>
<keyword evidence="6 7" id="KW-0694">RNA-binding</keyword>
<keyword evidence="5 7" id="KW-0949">S-adenosyl-L-methionine</keyword>
<dbReference type="SMART" id="SM00650">
    <property type="entry name" value="rADc"/>
    <property type="match status" value="1"/>
</dbReference>
<dbReference type="PROSITE" id="PS01131">
    <property type="entry name" value="RRNA_A_DIMETH"/>
    <property type="match status" value="1"/>
</dbReference>
<protein>
    <recommendedName>
        <fullName evidence="7">Ribosomal RNA small subunit methyltransferase A</fullName>
        <ecNumber evidence="7">2.1.1.182</ecNumber>
    </recommendedName>
    <alternativeName>
        <fullName evidence="7">16S rRNA (adenine(1518)-N(6)/adenine(1519)-N(6))-dimethyltransferase</fullName>
    </alternativeName>
    <alternativeName>
        <fullName evidence="7">16S rRNA dimethyladenosine transferase</fullName>
    </alternativeName>
    <alternativeName>
        <fullName evidence="7">16S rRNA dimethylase</fullName>
    </alternativeName>
    <alternativeName>
        <fullName evidence="7">S-adenosylmethionine-6-N', N'-adenosyl(rRNA) dimethyltransferase</fullName>
    </alternativeName>
</protein>
<dbReference type="GO" id="GO:0005829">
    <property type="term" value="C:cytosol"/>
    <property type="evidence" value="ECO:0007669"/>
    <property type="project" value="TreeGrafter"/>
</dbReference>
<comment type="caution">
    <text evidence="10">The sequence shown here is derived from an EMBL/GenBank/DDBJ whole genome shotgun (WGS) entry which is preliminary data.</text>
</comment>
<evidence type="ECO:0000256" key="3">
    <source>
        <dbReference type="ARBA" id="ARBA00022603"/>
    </source>
</evidence>
<sequence length="281" mass="32293">MEKVTTKEIVQKYNFKFTKSLGQNFLTDQTVLDDIVNGSEVCEEDFIIEIGPGVGTLTKELLKKAKKVCAVELDSNLIPILQEELKDFDNFELVHKDALKINFKELIGDEKSVKVVANLPYYVTTPIIARLLKEGYKFKSLTIMIQKEVAERIASKPNCKEYGALSVLVQYYCDTRIIRKVPPTCFIPQPKVDSIIIRLDRLNELRVKVKDEELFFKIVRQSFNMRRKTLRNAIKSLGFVSSDNIEKVFNDADIDPRRRGETLTLEEFGKLADSVYNIKEV</sequence>
<dbReference type="AlphaFoldDB" id="A0A0A0IE20"/>
<keyword evidence="2 7" id="KW-0698">rRNA processing</keyword>
<evidence type="ECO:0000313" key="11">
    <source>
        <dbReference type="Proteomes" id="UP000030014"/>
    </source>
</evidence>
<comment type="similarity">
    <text evidence="7">Belongs to the class I-like SAM-binding methyltransferase superfamily. rRNA adenine N(6)-methyltransferase family. RsmA subfamily.</text>
</comment>
<dbReference type="EC" id="2.1.1.182" evidence="7"/>
<dbReference type="HAMAP" id="MF_00607">
    <property type="entry name" value="16SrRNA_methyltr_A"/>
    <property type="match status" value="1"/>
</dbReference>
<accession>A0A0A0IE20</accession>
<dbReference type="GO" id="GO:0003723">
    <property type="term" value="F:RNA binding"/>
    <property type="evidence" value="ECO:0007669"/>
    <property type="project" value="UniProtKB-UniRule"/>
</dbReference>
<dbReference type="RefSeq" id="WP_039257570.1">
    <property type="nucleotide sequence ID" value="NZ_JDRY01000050.1"/>
</dbReference>
<feature type="binding site" evidence="7 8">
    <location>
        <position position="24"/>
    </location>
    <ligand>
        <name>S-adenosyl-L-methionine</name>
        <dbReference type="ChEBI" id="CHEBI:59789"/>
    </ligand>
</feature>
<dbReference type="SUPFAM" id="SSF53335">
    <property type="entry name" value="S-adenosyl-L-methionine-dependent methyltransferases"/>
    <property type="match status" value="1"/>
</dbReference>
<feature type="binding site" evidence="7 8">
    <location>
        <position position="118"/>
    </location>
    <ligand>
        <name>S-adenosyl-L-methionine</name>
        <dbReference type="ChEBI" id="CHEBI:59789"/>
    </ligand>
</feature>
<dbReference type="InterPro" id="IPR020596">
    <property type="entry name" value="rRNA_Ade_Mease_Trfase_CS"/>
</dbReference>
<comment type="subcellular location">
    <subcellularLocation>
        <location evidence="7">Cytoplasm</location>
    </subcellularLocation>
</comment>
<dbReference type="FunFam" id="3.40.50.150:FF:000023">
    <property type="entry name" value="Ribosomal RNA small subunit methyltransferase A"/>
    <property type="match status" value="1"/>
</dbReference>
<dbReference type="CDD" id="cd02440">
    <property type="entry name" value="AdoMet_MTases"/>
    <property type="match status" value="1"/>
</dbReference>
<reference evidence="10 11" key="1">
    <citation type="submission" date="2014-01" db="EMBL/GenBank/DDBJ databases">
        <title>Plasmidome dynamics in the species complex Clostridium novyi sensu lato converts strains of independent lineages into distinctly different pathogens.</title>
        <authorList>
            <person name="Skarin H."/>
            <person name="Segerman B."/>
        </authorList>
    </citation>
    <scope>NUCLEOTIDE SEQUENCE [LARGE SCALE GENOMIC DNA]</scope>
    <source>
        <strain evidence="10 11">DC5</strain>
    </source>
</reference>
<feature type="binding site" evidence="7 8">
    <location>
        <position position="51"/>
    </location>
    <ligand>
        <name>S-adenosyl-L-methionine</name>
        <dbReference type="ChEBI" id="CHEBI:59789"/>
    </ligand>
</feature>
<dbReference type="PANTHER" id="PTHR11727">
    <property type="entry name" value="DIMETHYLADENOSINE TRANSFERASE"/>
    <property type="match status" value="1"/>
</dbReference>
<dbReference type="NCBIfam" id="TIGR00755">
    <property type="entry name" value="ksgA"/>
    <property type="match status" value="1"/>
</dbReference>
<evidence type="ECO:0000259" key="9">
    <source>
        <dbReference type="SMART" id="SM00650"/>
    </source>
</evidence>
<dbReference type="PANTHER" id="PTHR11727:SF7">
    <property type="entry name" value="DIMETHYLADENOSINE TRANSFERASE-RELATED"/>
    <property type="match status" value="1"/>
</dbReference>
<evidence type="ECO:0000256" key="7">
    <source>
        <dbReference type="HAMAP-Rule" id="MF_00607"/>
    </source>
</evidence>
<dbReference type="Pfam" id="PF00398">
    <property type="entry name" value="RrnaAD"/>
    <property type="match status" value="1"/>
</dbReference>
<evidence type="ECO:0000256" key="2">
    <source>
        <dbReference type="ARBA" id="ARBA00022552"/>
    </source>
</evidence>
<feature type="binding site" evidence="7 8">
    <location>
        <position position="26"/>
    </location>
    <ligand>
        <name>S-adenosyl-L-methionine</name>
        <dbReference type="ChEBI" id="CHEBI:59789"/>
    </ligand>
</feature>
<evidence type="ECO:0000256" key="4">
    <source>
        <dbReference type="ARBA" id="ARBA00022679"/>
    </source>
</evidence>
<dbReference type="InterPro" id="IPR029063">
    <property type="entry name" value="SAM-dependent_MTases_sf"/>
</dbReference>
<feature type="binding site" evidence="7 8">
    <location>
        <position position="97"/>
    </location>
    <ligand>
        <name>S-adenosyl-L-methionine</name>
        <dbReference type="ChEBI" id="CHEBI:59789"/>
    </ligand>
</feature>
<organism evidence="10 11">
    <name type="scientific">Clostridium botulinum C/D str. DC5</name>
    <dbReference type="NCBI Taxonomy" id="1443128"/>
    <lineage>
        <taxon>Bacteria</taxon>
        <taxon>Bacillati</taxon>
        <taxon>Bacillota</taxon>
        <taxon>Clostridia</taxon>
        <taxon>Eubacteriales</taxon>
        <taxon>Clostridiaceae</taxon>
        <taxon>Clostridium</taxon>
    </lineage>
</organism>
<dbReference type="Proteomes" id="UP000030014">
    <property type="component" value="Unassembled WGS sequence"/>
</dbReference>
<dbReference type="InterPro" id="IPR011530">
    <property type="entry name" value="rRNA_adenine_dimethylase"/>
</dbReference>
<evidence type="ECO:0000256" key="8">
    <source>
        <dbReference type="PROSITE-ProRule" id="PRU01026"/>
    </source>
</evidence>
<name>A0A0A0IE20_CLOBO</name>
<dbReference type="InterPro" id="IPR001737">
    <property type="entry name" value="KsgA/Erm"/>
</dbReference>
<keyword evidence="3 7" id="KW-0489">Methyltransferase</keyword>
<keyword evidence="1 7" id="KW-0963">Cytoplasm</keyword>
<dbReference type="InterPro" id="IPR023165">
    <property type="entry name" value="rRNA_Ade_diMease-like_C"/>
</dbReference>
<dbReference type="Gene3D" id="3.40.50.150">
    <property type="entry name" value="Vaccinia Virus protein VP39"/>
    <property type="match status" value="1"/>
</dbReference>
<gene>
    <name evidence="7" type="primary">rsmA</name>
    <name evidence="7" type="synonym">ksgA</name>
    <name evidence="10" type="ORF">Z955_10915</name>
</gene>
<dbReference type="EMBL" id="JDRY01000050">
    <property type="protein sequence ID" value="KGM98576.1"/>
    <property type="molecule type" value="Genomic_DNA"/>
</dbReference>